<dbReference type="NCBIfam" id="TIGR00392">
    <property type="entry name" value="ileS"/>
    <property type="match status" value="1"/>
</dbReference>
<keyword evidence="8 15" id="KW-0547">Nucleotide-binding</keyword>
<dbReference type="InterPro" id="IPR013155">
    <property type="entry name" value="M/V/L/I-tRNA-synth_anticd-bd"/>
</dbReference>
<dbReference type="FunFam" id="3.40.50.620:FF:000063">
    <property type="entry name" value="Isoleucine--tRNA ligase"/>
    <property type="match status" value="1"/>
</dbReference>
<comment type="catalytic activity">
    <reaction evidence="14 15">
        <text>tRNA(Ile) + L-isoleucine + ATP = L-isoleucyl-tRNA(Ile) + AMP + diphosphate</text>
        <dbReference type="Rhea" id="RHEA:11060"/>
        <dbReference type="Rhea" id="RHEA-COMP:9666"/>
        <dbReference type="Rhea" id="RHEA-COMP:9695"/>
        <dbReference type="ChEBI" id="CHEBI:30616"/>
        <dbReference type="ChEBI" id="CHEBI:33019"/>
        <dbReference type="ChEBI" id="CHEBI:58045"/>
        <dbReference type="ChEBI" id="CHEBI:78442"/>
        <dbReference type="ChEBI" id="CHEBI:78528"/>
        <dbReference type="ChEBI" id="CHEBI:456215"/>
        <dbReference type="EC" id="6.1.1.5"/>
    </reaction>
</comment>
<accession>A0A1F6MQB1</accession>
<dbReference type="InterPro" id="IPR009008">
    <property type="entry name" value="Val/Leu/Ile-tRNA-synth_edit"/>
</dbReference>
<organism evidence="18 19">
    <name type="scientific">Candidatus Magasanikbacteria bacterium RIFCSPHIGHO2_02_FULL_51_14</name>
    <dbReference type="NCBI Taxonomy" id="1798683"/>
    <lineage>
        <taxon>Bacteria</taxon>
        <taxon>Candidatus Magasanikiibacteriota</taxon>
    </lineage>
</organism>
<dbReference type="HAMAP" id="MF_02003">
    <property type="entry name" value="Ile_tRNA_synth_type2"/>
    <property type="match status" value="1"/>
</dbReference>
<dbReference type="PROSITE" id="PS00178">
    <property type="entry name" value="AA_TRNA_LIGASE_I"/>
    <property type="match status" value="1"/>
</dbReference>
<dbReference type="InterPro" id="IPR014729">
    <property type="entry name" value="Rossmann-like_a/b/a_fold"/>
</dbReference>
<dbReference type="GO" id="GO:0002161">
    <property type="term" value="F:aminoacyl-tRNA deacylase activity"/>
    <property type="evidence" value="ECO:0007669"/>
    <property type="project" value="InterPro"/>
</dbReference>
<comment type="function">
    <text evidence="13 15">Catalyzes the attachment of isoleucine to tRNA(Ile). As IleRS can inadvertently accommodate and process structurally similar amino acids such as valine, to avoid such errors it has two additional distinct tRNA(Ile)-dependent editing activities. One activity is designated as 'pretransfer' editing and involves the hydrolysis of activated Val-AMP. The other activity is designated 'posttransfer' editing and involves deacylation of mischarged Val-tRNA(Ile).</text>
</comment>
<evidence type="ECO:0000256" key="1">
    <source>
        <dbReference type="ARBA" id="ARBA00001947"/>
    </source>
</evidence>
<evidence type="ECO:0000256" key="6">
    <source>
        <dbReference type="ARBA" id="ARBA00022598"/>
    </source>
</evidence>
<keyword evidence="7 15" id="KW-0479">Metal-binding</keyword>
<keyword evidence="9 15" id="KW-0862">Zinc</keyword>
<evidence type="ECO:0000256" key="5">
    <source>
        <dbReference type="ARBA" id="ARBA00022490"/>
    </source>
</evidence>
<comment type="cofactor">
    <cofactor evidence="1 15">
        <name>Zn(2+)</name>
        <dbReference type="ChEBI" id="CHEBI:29105"/>
    </cofactor>
</comment>
<evidence type="ECO:0000256" key="9">
    <source>
        <dbReference type="ARBA" id="ARBA00022833"/>
    </source>
</evidence>
<dbReference type="InterPro" id="IPR002301">
    <property type="entry name" value="Ile-tRNA-ligase"/>
</dbReference>
<dbReference type="InterPro" id="IPR009080">
    <property type="entry name" value="tRNAsynth_Ia_anticodon-bd"/>
</dbReference>
<comment type="subunit">
    <text evidence="4 15">Monomer.</text>
</comment>
<dbReference type="GO" id="GO:0008270">
    <property type="term" value="F:zinc ion binding"/>
    <property type="evidence" value="ECO:0007669"/>
    <property type="project" value="UniProtKB-UniRule"/>
</dbReference>
<dbReference type="Gene3D" id="3.40.50.620">
    <property type="entry name" value="HUPs"/>
    <property type="match status" value="2"/>
</dbReference>
<dbReference type="PANTHER" id="PTHR42780:SF1">
    <property type="entry name" value="ISOLEUCINE--TRNA LIGASE, CYTOPLASMIC"/>
    <property type="match status" value="1"/>
</dbReference>
<comment type="similarity">
    <text evidence="3 15">Belongs to the class-I aminoacyl-tRNA synthetase family. IleS type 2 subfamily.</text>
</comment>
<dbReference type="EC" id="6.1.1.5" evidence="15"/>
<dbReference type="InterPro" id="IPR033709">
    <property type="entry name" value="Anticodon_Ile_ABEc"/>
</dbReference>
<gene>
    <name evidence="15" type="primary">ileS</name>
    <name evidence="18" type="ORF">A3C90_04415</name>
</gene>
<evidence type="ECO:0000256" key="2">
    <source>
        <dbReference type="ARBA" id="ARBA00004496"/>
    </source>
</evidence>
<comment type="domain">
    <text evidence="15">IleRS has two distinct active sites: one for aminoacylation and one for editing. The misactivated valine is translocated from the active site to the editing site, which sterically excludes the correctly activated isoleucine. The single editing site contains two valyl binding pockets, one specific for each substrate (Val-AMP or Val-tRNA(Ile)).</text>
</comment>
<evidence type="ECO:0000259" key="16">
    <source>
        <dbReference type="Pfam" id="PF00133"/>
    </source>
</evidence>
<dbReference type="GO" id="GO:0000049">
    <property type="term" value="F:tRNA binding"/>
    <property type="evidence" value="ECO:0007669"/>
    <property type="project" value="InterPro"/>
</dbReference>
<dbReference type="InterPro" id="IPR023586">
    <property type="entry name" value="Ile-tRNA-ligase_type2"/>
</dbReference>
<dbReference type="Gene3D" id="1.10.730.10">
    <property type="entry name" value="Isoleucyl-tRNA Synthetase, Domain 1"/>
    <property type="match status" value="1"/>
</dbReference>
<dbReference type="AlphaFoldDB" id="A0A1F6MQB1"/>
<protein>
    <recommendedName>
        <fullName evidence="15">Isoleucine--tRNA ligase</fullName>
        <ecNumber evidence="15">6.1.1.5</ecNumber>
    </recommendedName>
    <alternativeName>
        <fullName evidence="15">Isoleucyl-tRNA synthetase</fullName>
        <shortName evidence="15">IleRS</shortName>
    </alternativeName>
</protein>
<feature type="domain" description="Methionyl/Valyl/Leucyl/Isoleucyl-tRNA synthetase anticodon-binding" evidence="17">
    <location>
        <begin position="715"/>
        <end position="879"/>
    </location>
</feature>
<keyword evidence="12 15" id="KW-0030">Aminoacyl-tRNA synthetase</keyword>
<dbReference type="PANTHER" id="PTHR42780">
    <property type="entry name" value="SOLEUCYL-TRNA SYNTHETASE"/>
    <property type="match status" value="1"/>
</dbReference>
<evidence type="ECO:0000256" key="8">
    <source>
        <dbReference type="ARBA" id="ARBA00022741"/>
    </source>
</evidence>
<dbReference type="SUPFAM" id="SSF47323">
    <property type="entry name" value="Anticodon-binding domain of a subclass of class I aminoacyl-tRNA synthetases"/>
    <property type="match status" value="2"/>
</dbReference>
<dbReference type="GO" id="GO:0004822">
    <property type="term" value="F:isoleucine-tRNA ligase activity"/>
    <property type="evidence" value="ECO:0007669"/>
    <property type="project" value="UniProtKB-UniRule"/>
</dbReference>
<reference evidence="18 19" key="1">
    <citation type="journal article" date="2016" name="Nat. Commun.">
        <title>Thousands of microbial genomes shed light on interconnected biogeochemical processes in an aquifer system.</title>
        <authorList>
            <person name="Anantharaman K."/>
            <person name="Brown C.T."/>
            <person name="Hug L.A."/>
            <person name="Sharon I."/>
            <person name="Castelle C.J."/>
            <person name="Probst A.J."/>
            <person name="Thomas B.C."/>
            <person name="Singh A."/>
            <person name="Wilkins M.J."/>
            <person name="Karaoz U."/>
            <person name="Brodie E.L."/>
            <person name="Williams K.H."/>
            <person name="Hubbard S.S."/>
            <person name="Banfield J.F."/>
        </authorList>
    </citation>
    <scope>NUCLEOTIDE SEQUENCE [LARGE SCALE GENOMIC DNA]</scope>
</reference>
<dbReference type="SUPFAM" id="SSF50677">
    <property type="entry name" value="ValRS/IleRS/LeuRS editing domain"/>
    <property type="match status" value="1"/>
</dbReference>
<evidence type="ECO:0000256" key="14">
    <source>
        <dbReference type="ARBA" id="ARBA00048359"/>
    </source>
</evidence>
<comment type="subcellular location">
    <subcellularLocation>
        <location evidence="2 15">Cytoplasm</location>
    </subcellularLocation>
</comment>
<dbReference type="GO" id="GO:0005737">
    <property type="term" value="C:cytoplasm"/>
    <property type="evidence" value="ECO:0007669"/>
    <property type="project" value="UniProtKB-SubCell"/>
</dbReference>
<keyword evidence="5 15" id="KW-0963">Cytoplasm</keyword>
<feature type="short sequence motif" description="'KMSKS' region" evidence="15">
    <location>
        <begin position="626"/>
        <end position="630"/>
    </location>
</feature>
<dbReference type="SUPFAM" id="SSF52374">
    <property type="entry name" value="Nucleotidylyl transferase"/>
    <property type="match status" value="1"/>
</dbReference>
<dbReference type="InterPro" id="IPR001412">
    <property type="entry name" value="aa-tRNA-synth_I_CS"/>
</dbReference>
<dbReference type="PRINTS" id="PR00984">
    <property type="entry name" value="TRNASYNTHILE"/>
</dbReference>
<feature type="short sequence motif" description="'HIGH' region" evidence="15">
    <location>
        <begin position="41"/>
        <end position="51"/>
    </location>
</feature>
<comment type="caution">
    <text evidence="18">The sequence shown here is derived from an EMBL/GenBank/DDBJ whole genome shotgun (WGS) entry which is preliminary data.</text>
</comment>
<dbReference type="Pfam" id="PF19302">
    <property type="entry name" value="DUF5915"/>
    <property type="match status" value="1"/>
</dbReference>
<evidence type="ECO:0000259" key="17">
    <source>
        <dbReference type="Pfam" id="PF08264"/>
    </source>
</evidence>
<name>A0A1F6MQB1_9BACT</name>
<evidence type="ECO:0000256" key="10">
    <source>
        <dbReference type="ARBA" id="ARBA00022840"/>
    </source>
</evidence>
<proteinExistence type="inferred from homology"/>
<evidence type="ECO:0000256" key="15">
    <source>
        <dbReference type="HAMAP-Rule" id="MF_02003"/>
    </source>
</evidence>
<dbReference type="CDD" id="cd07961">
    <property type="entry name" value="Anticodon_Ia_Ile_ABEc"/>
    <property type="match status" value="1"/>
</dbReference>
<keyword evidence="11 15" id="KW-0648">Protein biosynthesis</keyword>
<dbReference type="InterPro" id="IPR002300">
    <property type="entry name" value="aa-tRNA-synth_Ia"/>
</dbReference>
<evidence type="ECO:0000256" key="4">
    <source>
        <dbReference type="ARBA" id="ARBA00011245"/>
    </source>
</evidence>
<feature type="domain" description="Aminoacyl-tRNA synthetase class Ia" evidence="16">
    <location>
        <begin position="11"/>
        <end position="661"/>
    </location>
</feature>
<evidence type="ECO:0000313" key="19">
    <source>
        <dbReference type="Proteomes" id="UP000177457"/>
    </source>
</evidence>
<dbReference type="Pfam" id="PF08264">
    <property type="entry name" value="Anticodon_1"/>
    <property type="match status" value="1"/>
</dbReference>
<dbReference type="EMBL" id="MFQE01000021">
    <property type="protein sequence ID" value="OGH73728.1"/>
    <property type="molecule type" value="Genomic_DNA"/>
</dbReference>
<evidence type="ECO:0000256" key="11">
    <source>
        <dbReference type="ARBA" id="ARBA00022917"/>
    </source>
</evidence>
<dbReference type="GO" id="GO:0006428">
    <property type="term" value="P:isoleucyl-tRNA aminoacylation"/>
    <property type="evidence" value="ECO:0007669"/>
    <property type="project" value="UniProtKB-UniRule"/>
</dbReference>
<evidence type="ECO:0000256" key="13">
    <source>
        <dbReference type="ARBA" id="ARBA00025217"/>
    </source>
</evidence>
<sequence>MYDANKEERDILEFWKKNKTFEKSVESRPEDKPYVFYDGPPFATGLPHYGHILSSVIKDVVPRYWTMKGYRVRRRWGWDCHGLPIENIVEKELGISGKKDIERMGVDVFNATSREKVLTYAAEWKDMVDRIGRWVEFDNAYKTMDPTYMESVWWALKTIWDKGLIYEGRKVLMYCPRCETPVSKAEVAMDHTYIDVTEEAVTVKFKVTSHKSHTTSHWKSIKGPLYILAWTTTPWTLPGNVALAVKPDILYSLVKHDDAQYLVAKDRLMHVFGGKEFKVIEQIRGKELIGLEYEPIFDVPAVRAVGKKAWYVADANFVTTDEGTGIVHTAVVYGEDDYALGLEKDLPVVPLLDEKGHFNADAPEIVRGKYFKASEKILKDDLEARGLLFARERHTHSYPHCWRCETQLYYNAISAWFINIQKIKPRLVALNEKINWYPEHLKHGRFLNIVETAPDWNISRNRYWATPLPFWRCTNVRTTKDTKLRNTKEACGNVVCVGSIKELKEKAINFDEVYQTDSVEQMDLHKHLMDKIKLRCNECGGEMTRIPEVIDCWVESASMPFAEFHYPFENKDIFEKRFPAQYIAEYIAQTRAWFYYLHALAVLLFDNISAENVVTTGTILNEKGEKLSKSKRNYTDPSIIIEKYGVDALRYYLMTSVVMEADNLFFKDEEVRDAYNKVVNLLWNVFEFYGMFSEKNPKSDPPAGGRNPQSKHVLDRWILARLNQLVKEVTHQMDQYDTVRAGRPIKEFIDDLSTWYVRRSRDRFKSNMRTTNDDEHTNYEQGAQAAIATLREVLLTLSKIMAPFMPFMAEKIYQSITSHEPHTTSQFAESVHLETWPRWDEKMIDQELFDDMAKARKVVELGLALRKEAGIKVRQPLSKFSIFNFQFSKELSKIIAEELNVKEIIEEEVRGDDWKIKEEGDLKVALNTNITDELKKEGLAREIVRAVNQTRKEKGLTREDRIAVYYQTTDAMANAVFKEYAEDIKAGALADSVEVGEGGTRVAISDAIVLLRVGKK</sequence>
<dbReference type="STRING" id="1798683.A3C90_04415"/>
<evidence type="ECO:0000256" key="7">
    <source>
        <dbReference type="ARBA" id="ARBA00022723"/>
    </source>
</evidence>
<dbReference type="GO" id="GO:0005524">
    <property type="term" value="F:ATP binding"/>
    <property type="evidence" value="ECO:0007669"/>
    <property type="project" value="UniProtKB-UniRule"/>
</dbReference>
<evidence type="ECO:0000256" key="12">
    <source>
        <dbReference type="ARBA" id="ARBA00023146"/>
    </source>
</evidence>
<evidence type="ECO:0000313" key="18">
    <source>
        <dbReference type="EMBL" id="OGH73728.1"/>
    </source>
</evidence>
<evidence type="ECO:0000256" key="3">
    <source>
        <dbReference type="ARBA" id="ARBA00007078"/>
    </source>
</evidence>
<dbReference type="Pfam" id="PF00133">
    <property type="entry name" value="tRNA-synt_1"/>
    <property type="match status" value="1"/>
</dbReference>
<keyword evidence="10 15" id="KW-0067">ATP-binding</keyword>
<dbReference type="Proteomes" id="UP000177457">
    <property type="component" value="Unassembled WGS sequence"/>
</dbReference>
<keyword evidence="6 15" id="KW-0436">Ligase</keyword>
<feature type="binding site" evidence="15">
    <location>
        <position position="629"/>
    </location>
    <ligand>
        <name>ATP</name>
        <dbReference type="ChEBI" id="CHEBI:30616"/>
    </ligand>
</feature>